<dbReference type="InterPro" id="IPR052192">
    <property type="entry name" value="Insect_Ionotropic_Sensory_Rcpt"/>
</dbReference>
<evidence type="ECO:0000256" key="2">
    <source>
        <dbReference type="ARBA" id="ARBA00022475"/>
    </source>
</evidence>
<protein>
    <submittedName>
        <fullName evidence="11">Ionotropic receptor 7d4</fullName>
    </submittedName>
</protein>
<evidence type="ECO:0000256" key="3">
    <source>
        <dbReference type="ARBA" id="ARBA00022692"/>
    </source>
</evidence>
<evidence type="ECO:0000256" key="1">
    <source>
        <dbReference type="ARBA" id="ARBA00004651"/>
    </source>
</evidence>
<sequence length="613" mass="69666">MVVFVIFIVSLFITSATANLKIENKHNSQNEHIISSATDIANSYFNFRTPTVVVSKEVDEVLVSKFIQSYGGLIILDHTTGGPPKQVVIIIESYYSLIRTLGKLKPDLKGKTLLHSGAHFLIVVLATPHRLQRINSILWNYYATNVVIVVMNKSNKIVLYTYSPYKNHLDCENIEPTLIGFWDDGAVLEKDLFPDKMSDMKGCPLYISTNKVYHPATEQKIPLEIIKRAIIRYLRDVMNFTPIISSRDYLSIDSDGAKNWSETLDDILAGTTNISTCSISPGMDRIGILDYSIPYFRISIAWLGPPLPPGPIWWRLLSPLNGYLWLVILLVVIIVKSIPFIMKIGRVKQFCSQYFKNSNKLHGVVIRIWAVMMGQSIKVKPRRFRDFYILSLWIWFTFVVRSAYQSVLIGALKSDIAVEKFVDLKQAVDNGYSFGGRAGVLPHFEHDPFIRDGYEIIQEEGFERVFQEVLEGKKTFIFAISLEYVWAYCMSQGINENECGHILPDSIMTVPLVIWMPKNSAFKRSLSVWLIRFLESGLLEKDTMKMSSTASVLKSTDPSALQIEQVLSSVLCLAVGYLISIVVFVLEIIRFKMKQSSIVQKLSSIFLKHILKQ</sequence>
<dbReference type="AlphaFoldDB" id="A0A141W3H4"/>
<feature type="transmembrane region" description="Helical" evidence="8">
    <location>
        <begin position="387"/>
        <end position="404"/>
    </location>
</feature>
<feature type="signal peptide" evidence="9">
    <location>
        <begin position="1"/>
        <end position="18"/>
    </location>
</feature>
<evidence type="ECO:0000259" key="10">
    <source>
        <dbReference type="Pfam" id="PF24061"/>
    </source>
</evidence>
<keyword evidence="9" id="KW-0732">Signal</keyword>
<feature type="non-terminal residue" evidence="11">
    <location>
        <position position="1"/>
    </location>
</feature>
<evidence type="ECO:0000256" key="9">
    <source>
        <dbReference type="SAM" id="SignalP"/>
    </source>
</evidence>
<evidence type="ECO:0000256" key="4">
    <source>
        <dbReference type="ARBA" id="ARBA00022989"/>
    </source>
</evidence>
<dbReference type="PANTHER" id="PTHR42643:SF30">
    <property type="entry name" value="IONOTROPIC RECEPTOR 40A-RELATED"/>
    <property type="match status" value="1"/>
</dbReference>
<dbReference type="EMBL" id="KU756948">
    <property type="protein sequence ID" value="AMM70681.1"/>
    <property type="molecule type" value="Genomic_DNA"/>
</dbReference>
<evidence type="ECO:0000256" key="6">
    <source>
        <dbReference type="ARBA" id="ARBA00023170"/>
    </source>
</evidence>
<evidence type="ECO:0000256" key="7">
    <source>
        <dbReference type="ARBA" id="ARBA00023180"/>
    </source>
</evidence>
<keyword evidence="3 8" id="KW-0812">Transmembrane</keyword>
<keyword evidence="7" id="KW-0325">Glycoprotein</keyword>
<feature type="transmembrane region" description="Helical" evidence="8">
    <location>
        <begin position="566"/>
        <end position="586"/>
    </location>
</feature>
<keyword evidence="5 8" id="KW-0472">Membrane</keyword>
<comment type="subcellular location">
    <subcellularLocation>
        <location evidence="1">Cell membrane</location>
        <topology evidence="1">Multi-pass membrane protein</topology>
    </subcellularLocation>
</comment>
<keyword evidence="4 8" id="KW-1133">Transmembrane helix</keyword>
<proteinExistence type="predicted"/>
<feature type="domain" description="Putative ionotropic receptor ligand binding" evidence="10">
    <location>
        <begin position="25"/>
        <end position="198"/>
    </location>
</feature>
<dbReference type="Pfam" id="PF24061">
    <property type="entry name" value="LBD_receptor"/>
    <property type="match status" value="1"/>
</dbReference>
<feature type="transmembrane region" description="Helical" evidence="8">
    <location>
        <begin position="322"/>
        <end position="342"/>
    </location>
</feature>
<feature type="chain" id="PRO_5007492812" evidence="9">
    <location>
        <begin position="19"/>
        <end position="613"/>
    </location>
</feature>
<keyword evidence="2" id="KW-1003">Cell membrane</keyword>
<dbReference type="SUPFAM" id="SSF53850">
    <property type="entry name" value="Periplasmic binding protein-like II"/>
    <property type="match status" value="1"/>
</dbReference>
<dbReference type="GO" id="GO:0005886">
    <property type="term" value="C:plasma membrane"/>
    <property type="evidence" value="ECO:0007669"/>
    <property type="project" value="UniProtKB-SubCell"/>
</dbReference>
<name>A0A141W3H4_9NEOP</name>
<dbReference type="Gene3D" id="1.10.287.70">
    <property type="match status" value="1"/>
</dbReference>
<reference evidence="11" key="1">
    <citation type="journal article" date="2016" name="BMC Genomics">
        <title>Genome-wide analysis of ionotropic receptors provides insight into their evolution in Heliconius butterflies.</title>
        <authorList>
            <person name="van Schooten B."/>
            <person name="Jiggins C.D."/>
            <person name="Briscoe A.D."/>
            <person name="Papa R."/>
        </authorList>
    </citation>
    <scope>NUCLEOTIDE SEQUENCE</scope>
</reference>
<organism evidence="11">
    <name type="scientific">Heliconius doris doris</name>
    <dbReference type="NCBI Taxonomy" id="1608916"/>
    <lineage>
        <taxon>Eukaryota</taxon>
        <taxon>Metazoa</taxon>
        <taxon>Ecdysozoa</taxon>
        <taxon>Arthropoda</taxon>
        <taxon>Hexapoda</taxon>
        <taxon>Insecta</taxon>
        <taxon>Pterygota</taxon>
        <taxon>Neoptera</taxon>
        <taxon>Endopterygota</taxon>
        <taxon>Lepidoptera</taxon>
        <taxon>Glossata</taxon>
        <taxon>Ditrysia</taxon>
        <taxon>Papilionoidea</taxon>
        <taxon>Nymphalidae</taxon>
        <taxon>Heliconiinae</taxon>
        <taxon>Heliconiini</taxon>
        <taxon>Heliconius</taxon>
    </lineage>
</organism>
<evidence type="ECO:0000256" key="8">
    <source>
        <dbReference type="SAM" id="Phobius"/>
    </source>
</evidence>
<evidence type="ECO:0000313" key="11">
    <source>
        <dbReference type="EMBL" id="AMM70681.1"/>
    </source>
</evidence>
<keyword evidence="6 11" id="KW-0675">Receptor</keyword>
<accession>A0A141W3H4</accession>
<dbReference type="PANTHER" id="PTHR42643">
    <property type="entry name" value="IONOTROPIC RECEPTOR 20A-RELATED"/>
    <property type="match status" value="1"/>
</dbReference>
<evidence type="ECO:0000256" key="5">
    <source>
        <dbReference type="ARBA" id="ARBA00023136"/>
    </source>
</evidence>
<dbReference type="InterPro" id="IPR056198">
    <property type="entry name" value="LBD_receptor"/>
</dbReference>